<organism evidence="1 2">
    <name type="scientific">Alloacidobacterium dinghuense</name>
    <dbReference type="NCBI Taxonomy" id="2763107"/>
    <lineage>
        <taxon>Bacteria</taxon>
        <taxon>Pseudomonadati</taxon>
        <taxon>Acidobacteriota</taxon>
        <taxon>Terriglobia</taxon>
        <taxon>Terriglobales</taxon>
        <taxon>Acidobacteriaceae</taxon>
        <taxon>Alloacidobacterium</taxon>
    </lineage>
</organism>
<reference evidence="1 2" key="1">
    <citation type="submission" date="2020-08" db="EMBL/GenBank/DDBJ databases">
        <title>Edaphobacter telluris sp. nov. and Acidobacterium dinghuensis sp. nov., two acidobacteria isolated from forest soil.</title>
        <authorList>
            <person name="Fu J."/>
            <person name="Qiu L."/>
        </authorList>
    </citation>
    <scope>NUCLEOTIDE SEQUENCE [LARGE SCALE GENOMIC DNA]</scope>
    <source>
        <strain evidence="1">4Y35</strain>
    </source>
</reference>
<evidence type="ECO:0000313" key="1">
    <source>
        <dbReference type="EMBL" id="QNI32313.1"/>
    </source>
</evidence>
<dbReference type="KEGG" id="adin:H7849_25590"/>
<dbReference type="RefSeq" id="WP_186743268.1">
    <property type="nucleotide sequence ID" value="NZ_CP060394.1"/>
</dbReference>
<dbReference type="AlphaFoldDB" id="A0A7G8BIE3"/>
<name>A0A7G8BIE3_9BACT</name>
<accession>A0A7G8BIE3</accession>
<dbReference type="Proteomes" id="UP000515312">
    <property type="component" value="Chromosome"/>
</dbReference>
<dbReference type="EMBL" id="CP060394">
    <property type="protein sequence ID" value="QNI32313.1"/>
    <property type="molecule type" value="Genomic_DNA"/>
</dbReference>
<keyword evidence="2" id="KW-1185">Reference proteome</keyword>
<gene>
    <name evidence="1" type="ORF">H7849_25590</name>
</gene>
<protein>
    <submittedName>
        <fullName evidence="1">Uncharacterized protein</fullName>
    </submittedName>
</protein>
<sequence length="52" mass="5654">MAILGVVGGVILLCVIAALWATGSMNTRQFNFRGRNKAVDRRQPRPRASGLN</sequence>
<proteinExistence type="predicted"/>
<evidence type="ECO:0000313" key="2">
    <source>
        <dbReference type="Proteomes" id="UP000515312"/>
    </source>
</evidence>